<organism evidence="4 5">
    <name type="scientific">Pseudomonas savastanoi pv. glycinea</name>
    <name type="common">Pseudomonas syringae pv. glycinea</name>
    <dbReference type="NCBI Taxonomy" id="318"/>
    <lineage>
        <taxon>Bacteria</taxon>
        <taxon>Pseudomonadati</taxon>
        <taxon>Pseudomonadota</taxon>
        <taxon>Gammaproteobacteria</taxon>
        <taxon>Pseudomonadales</taxon>
        <taxon>Pseudomonadaceae</taxon>
        <taxon>Pseudomonas</taxon>
    </lineage>
</organism>
<keyword evidence="1" id="KW-0472">Membrane</keyword>
<dbReference type="Pfam" id="PF00691">
    <property type="entry name" value="OmpA"/>
    <property type="match status" value="1"/>
</dbReference>
<feature type="compositionally biased region" description="Basic and acidic residues" evidence="2">
    <location>
        <begin position="124"/>
        <end position="141"/>
    </location>
</feature>
<evidence type="ECO:0000256" key="2">
    <source>
        <dbReference type="SAM" id="MobiDB-lite"/>
    </source>
</evidence>
<dbReference type="SUPFAM" id="SSF103088">
    <property type="entry name" value="OmpA-like"/>
    <property type="match status" value="1"/>
</dbReference>
<protein>
    <submittedName>
        <fullName evidence="4">OmpA protein</fullName>
    </submittedName>
</protein>
<dbReference type="PANTHER" id="PTHR30329:SF20">
    <property type="entry name" value="EXPORTED PROTEIN"/>
    <property type="match status" value="1"/>
</dbReference>
<dbReference type="AlphaFoldDB" id="A0A3M3FT16"/>
<dbReference type="CDD" id="cd07185">
    <property type="entry name" value="OmpA_C-like"/>
    <property type="match status" value="1"/>
</dbReference>
<dbReference type="EMBL" id="RBON01000259">
    <property type="protein sequence ID" value="RMM64434.1"/>
    <property type="molecule type" value="Genomic_DNA"/>
</dbReference>
<reference evidence="4 5" key="1">
    <citation type="submission" date="2018-08" db="EMBL/GenBank/DDBJ databases">
        <title>Recombination of ecologically and evolutionarily significant loci maintains genetic cohesion in the Pseudomonas syringae species complex.</title>
        <authorList>
            <person name="Dillon M."/>
            <person name="Thakur S."/>
            <person name="Almeida R.N.D."/>
            <person name="Weir B.S."/>
            <person name="Guttman D.S."/>
        </authorList>
    </citation>
    <scope>NUCLEOTIDE SEQUENCE [LARGE SCALE GENOMIC DNA]</scope>
    <source>
        <strain evidence="4 5">ICMP 4324</strain>
    </source>
</reference>
<feature type="compositionally biased region" description="Low complexity" evidence="2">
    <location>
        <begin position="378"/>
        <end position="407"/>
    </location>
</feature>
<dbReference type="InterPro" id="IPR006665">
    <property type="entry name" value="OmpA-like"/>
</dbReference>
<name>A0A3M3FT16_PSESG</name>
<dbReference type="Gene3D" id="3.30.1330.60">
    <property type="entry name" value="OmpA-like domain"/>
    <property type="match status" value="1"/>
</dbReference>
<dbReference type="InterPro" id="IPR036737">
    <property type="entry name" value="OmpA-like_sf"/>
</dbReference>
<dbReference type="PROSITE" id="PS01068">
    <property type="entry name" value="OMPA_1"/>
    <property type="match status" value="1"/>
</dbReference>
<dbReference type="InterPro" id="IPR006690">
    <property type="entry name" value="OMPA-like_CS"/>
</dbReference>
<feature type="region of interest" description="Disordered" evidence="2">
    <location>
        <begin position="356"/>
        <end position="418"/>
    </location>
</feature>
<dbReference type="PANTHER" id="PTHR30329">
    <property type="entry name" value="STATOR ELEMENT OF FLAGELLAR MOTOR COMPLEX"/>
    <property type="match status" value="1"/>
</dbReference>
<proteinExistence type="predicted"/>
<feature type="region of interest" description="Disordered" evidence="2">
    <location>
        <begin position="121"/>
        <end position="152"/>
    </location>
</feature>
<feature type="domain" description="OmpA-like" evidence="3">
    <location>
        <begin position="208"/>
        <end position="326"/>
    </location>
</feature>
<evidence type="ECO:0000313" key="5">
    <source>
        <dbReference type="Proteomes" id="UP000276829"/>
    </source>
</evidence>
<dbReference type="Proteomes" id="UP000276829">
    <property type="component" value="Unassembled WGS sequence"/>
</dbReference>
<feature type="compositionally biased region" description="Basic and acidic residues" evidence="2">
    <location>
        <begin position="409"/>
        <end position="418"/>
    </location>
</feature>
<accession>A0A3M3FT16</accession>
<dbReference type="GO" id="GO:0009279">
    <property type="term" value="C:cell outer membrane"/>
    <property type="evidence" value="ECO:0007669"/>
    <property type="project" value="InterPro"/>
</dbReference>
<dbReference type="InterPro" id="IPR050330">
    <property type="entry name" value="Bact_OuterMem_StrucFunc"/>
</dbReference>
<sequence>MAVTGTVRRFLFPTASLCMLYRRSHVLLSDQNRCGLSMSSNKSLVLALCIAVTGCAQTPQSDSAATGGHWWQFGSGSESADAGAAAKAPAPSLAPAPVAKAAAAPAAPAAGAENSAPWYWPFGSKDKAQAKPDSVADKTADKPAAPALVAKSETDSKWWWPFGSEGKKDEPKALPMPDPKVTQAWLDEYEPRLRAAIKDSPFQLERREDLLAITAPVDSSFNPDRPAMLLPNTLGPITRLAKVVEGDQKTAVLILGHADTSGPTEANQKISQERAQSVAAIFRLSGLERNRLSQRGMGAVMPRAANDSLQGRALNRRVEILMTPQDTMRALMARYALPPVAPVMVATQDVKPVAPAPAAAPAKKAAVAKKDTAKKAPAKASTAKKAAPAKTTAAAKKPAATKAPAKAPAKKDDSQAIN</sequence>
<feature type="compositionally biased region" description="Low complexity" evidence="2">
    <location>
        <begin position="356"/>
        <end position="365"/>
    </location>
</feature>
<gene>
    <name evidence="4" type="ORF">ALQ73_04682</name>
</gene>
<dbReference type="PROSITE" id="PS51123">
    <property type="entry name" value="OMPA_2"/>
    <property type="match status" value="1"/>
</dbReference>
<comment type="caution">
    <text evidence="4">The sequence shown here is derived from an EMBL/GenBank/DDBJ whole genome shotgun (WGS) entry which is preliminary data.</text>
</comment>
<evidence type="ECO:0000256" key="1">
    <source>
        <dbReference type="PROSITE-ProRule" id="PRU00473"/>
    </source>
</evidence>
<evidence type="ECO:0000313" key="4">
    <source>
        <dbReference type="EMBL" id="RMM64434.1"/>
    </source>
</evidence>
<evidence type="ECO:0000259" key="3">
    <source>
        <dbReference type="PROSITE" id="PS51123"/>
    </source>
</evidence>